<reference evidence="1 2" key="1">
    <citation type="submission" date="2013-02" db="EMBL/GenBank/DDBJ databases">
        <title>The Genome Annotation of Plasmodium falciparum Tanzania (2000708).</title>
        <authorList>
            <consortium name="The Broad Institute Genome Sequencing Platform"/>
            <consortium name="The Broad Institute Genome Sequencing Center for Infectious Disease"/>
            <person name="Neafsey D."/>
            <person name="Hoffman S."/>
            <person name="Volkman S."/>
            <person name="Rosenthal P."/>
            <person name="Walker B."/>
            <person name="Young S.K."/>
            <person name="Zeng Q."/>
            <person name="Gargeya S."/>
            <person name="Fitzgerald M."/>
            <person name="Haas B."/>
            <person name="Abouelleil A."/>
            <person name="Allen A.W."/>
            <person name="Alvarado L."/>
            <person name="Arachchi H.M."/>
            <person name="Berlin A.M."/>
            <person name="Chapman S.B."/>
            <person name="Gainer-Dewar J."/>
            <person name="Goldberg J."/>
            <person name="Griggs A."/>
            <person name="Gujja S."/>
            <person name="Hansen M."/>
            <person name="Howarth C."/>
            <person name="Imamovic A."/>
            <person name="Ireland A."/>
            <person name="Larimer J."/>
            <person name="McCowan C."/>
            <person name="Murphy C."/>
            <person name="Pearson M."/>
            <person name="Poon T.W."/>
            <person name="Priest M."/>
            <person name="Roberts A."/>
            <person name="Saif S."/>
            <person name="Shea T."/>
            <person name="Sisk P."/>
            <person name="Sykes S."/>
            <person name="Wortman J."/>
            <person name="Nusbaum C."/>
            <person name="Birren B."/>
        </authorList>
    </citation>
    <scope>NUCLEOTIDE SEQUENCE [LARGE SCALE GENOMIC DNA]</scope>
    <source>
        <strain evidence="2">Tanzania (2000708)</strain>
    </source>
</reference>
<dbReference type="Proteomes" id="UP000030708">
    <property type="component" value="Unassembled WGS sequence"/>
</dbReference>
<organism evidence="1 2">
    <name type="scientific">Plasmodium falciparum Tanzania</name>
    <name type="common">2000708</name>
    <dbReference type="NCBI Taxonomy" id="1036725"/>
    <lineage>
        <taxon>Eukaryota</taxon>
        <taxon>Sar</taxon>
        <taxon>Alveolata</taxon>
        <taxon>Apicomplexa</taxon>
        <taxon>Aconoidasida</taxon>
        <taxon>Haemosporida</taxon>
        <taxon>Plasmodiidae</taxon>
        <taxon>Plasmodium</taxon>
        <taxon>Plasmodium (Laverania)</taxon>
    </lineage>
</organism>
<evidence type="ECO:0000313" key="2">
    <source>
        <dbReference type="Proteomes" id="UP000030708"/>
    </source>
</evidence>
<protein>
    <submittedName>
        <fullName evidence="1">Uncharacterized protein</fullName>
    </submittedName>
</protein>
<evidence type="ECO:0000313" key="1">
    <source>
        <dbReference type="EMBL" id="ETW33211.1"/>
    </source>
</evidence>
<reference evidence="1 2" key="2">
    <citation type="submission" date="2013-02" db="EMBL/GenBank/DDBJ databases">
        <title>The Genome Sequence of Plasmodium falciparum Tanzania (2000708).</title>
        <authorList>
            <consortium name="The Broad Institute Genome Sequencing Platform"/>
            <consortium name="The Broad Institute Genome Sequencing Center for Infectious Disease"/>
            <person name="Neafsey D."/>
            <person name="Cheeseman I."/>
            <person name="Volkman S."/>
            <person name="Adams J."/>
            <person name="Walker B."/>
            <person name="Young S.K."/>
            <person name="Zeng Q."/>
            <person name="Gargeya S."/>
            <person name="Fitzgerald M."/>
            <person name="Haas B."/>
            <person name="Abouelleil A."/>
            <person name="Alvarado L."/>
            <person name="Arachchi H.M."/>
            <person name="Berlin A.M."/>
            <person name="Chapman S.B."/>
            <person name="Dewar J."/>
            <person name="Goldberg J."/>
            <person name="Griggs A."/>
            <person name="Gujja S."/>
            <person name="Hansen M."/>
            <person name="Howarth C."/>
            <person name="Imamovic A."/>
            <person name="Larimer J."/>
            <person name="McCowan C."/>
            <person name="Murphy C."/>
            <person name="Neiman D."/>
            <person name="Pearson M."/>
            <person name="Priest M."/>
            <person name="Roberts A."/>
            <person name="Saif S."/>
            <person name="Shea T."/>
            <person name="Sisk P."/>
            <person name="Sykes S."/>
            <person name="Wortman J."/>
            <person name="Nusbaum C."/>
            <person name="Birren B."/>
        </authorList>
    </citation>
    <scope>NUCLEOTIDE SEQUENCE [LARGE SCALE GENOMIC DNA]</scope>
    <source>
        <strain evidence="2">Tanzania (2000708)</strain>
    </source>
</reference>
<gene>
    <name evidence="1" type="ORF">PFTANZ_06069</name>
</gene>
<sequence>MSELKKRRHKPSNIIIITLNIIPKYDLKNKIIETKMMRCNSYILYYYICKFKHLEIFDFIKNLPLYIIYGCTRKSKIIRI</sequence>
<name>A0A024VZ73_PLAFA</name>
<accession>A0A024VZ73</accession>
<dbReference type="EMBL" id="KI926807">
    <property type="protein sequence ID" value="ETW33211.1"/>
    <property type="molecule type" value="Genomic_DNA"/>
</dbReference>
<proteinExistence type="predicted"/>
<dbReference type="AlphaFoldDB" id="A0A024VZ73"/>